<dbReference type="Proteomes" id="UP000076532">
    <property type="component" value="Unassembled WGS sequence"/>
</dbReference>
<protein>
    <submittedName>
        <fullName evidence="1">Uncharacterized protein</fullName>
    </submittedName>
</protein>
<evidence type="ECO:0000313" key="2">
    <source>
        <dbReference type="Proteomes" id="UP000076532"/>
    </source>
</evidence>
<sequence>MSRTIVLPISPFAYIGRILVYSPWSDRKFSSFLISLQVCLTLAHQLSLRPCNVVSTSTVYYNVASSPIAFNTYIQGISLENSTNMLKRLNQHFVHHIINYQVPTDPKSASKNTHEAIRKYLNDGKLGGNQIKGGLQPLTRYRLLLQMGSILGYDVHDTTYSEHIMYENTLSDRFRSILKELTPWYGQARVISNTILSGKALDDIPSIWKSPENGMEVSAEMSFQRNLTTFAANISTLVRSIMDSQKAIVHHVKGSECWLIWSIGI</sequence>
<accession>A0A167UIM6</accession>
<reference evidence="1 2" key="1">
    <citation type="journal article" date="2016" name="Mol. Biol. Evol.">
        <title>Comparative Genomics of Early-Diverging Mushroom-Forming Fungi Provides Insights into the Origins of Lignocellulose Decay Capabilities.</title>
        <authorList>
            <person name="Nagy L.G."/>
            <person name="Riley R."/>
            <person name="Tritt A."/>
            <person name="Adam C."/>
            <person name="Daum C."/>
            <person name="Floudas D."/>
            <person name="Sun H."/>
            <person name="Yadav J.S."/>
            <person name="Pangilinan J."/>
            <person name="Larsson K.H."/>
            <person name="Matsuura K."/>
            <person name="Barry K."/>
            <person name="Labutti K."/>
            <person name="Kuo R."/>
            <person name="Ohm R.A."/>
            <person name="Bhattacharya S.S."/>
            <person name="Shirouzu T."/>
            <person name="Yoshinaga Y."/>
            <person name="Martin F.M."/>
            <person name="Grigoriev I.V."/>
            <person name="Hibbett D.S."/>
        </authorList>
    </citation>
    <scope>NUCLEOTIDE SEQUENCE [LARGE SCALE GENOMIC DNA]</scope>
    <source>
        <strain evidence="1 2">CBS 109695</strain>
    </source>
</reference>
<organism evidence="1 2">
    <name type="scientific">Athelia psychrophila</name>
    <dbReference type="NCBI Taxonomy" id="1759441"/>
    <lineage>
        <taxon>Eukaryota</taxon>
        <taxon>Fungi</taxon>
        <taxon>Dikarya</taxon>
        <taxon>Basidiomycota</taxon>
        <taxon>Agaricomycotina</taxon>
        <taxon>Agaricomycetes</taxon>
        <taxon>Agaricomycetidae</taxon>
        <taxon>Atheliales</taxon>
        <taxon>Atheliaceae</taxon>
        <taxon>Athelia</taxon>
    </lineage>
</organism>
<keyword evidence="2" id="KW-1185">Reference proteome</keyword>
<proteinExistence type="predicted"/>
<gene>
    <name evidence="1" type="ORF">FIBSPDRAFT_904609</name>
</gene>
<dbReference type="AlphaFoldDB" id="A0A167UIM6"/>
<name>A0A167UIM6_9AGAM</name>
<dbReference type="EMBL" id="KV417973">
    <property type="protein sequence ID" value="KZP03985.1"/>
    <property type="molecule type" value="Genomic_DNA"/>
</dbReference>
<evidence type="ECO:0000313" key="1">
    <source>
        <dbReference type="EMBL" id="KZP03985.1"/>
    </source>
</evidence>